<evidence type="ECO:0000313" key="6">
    <source>
        <dbReference type="Proteomes" id="UP000244168"/>
    </source>
</evidence>
<reference evidence="5 6" key="1">
    <citation type="submission" date="2018-04" db="EMBL/GenBank/DDBJ databases">
        <title>Genomic Encyclopedia of Archaeal and Bacterial Type Strains, Phase II (KMG-II): from individual species to whole genera.</title>
        <authorList>
            <person name="Goeker M."/>
        </authorList>
    </citation>
    <scope>NUCLEOTIDE SEQUENCE [LARGE SCALE GENOMIC DNA]</scope>
    <source>
        <strain evidence="5 6">DSM 26809</strain>
    </source>
</reference>
<dbReference type="Gene3D" id="1.50.10.100">
    <property type="entry name" value="Chondroitin AC/alginate lyase"/>
    <property type="match status" value="1"/>
</dbReference>
<organism evidence="5 6">
    <name type="scientific">Mucilaginibacter yixingensis</name>
    <dbReference type="NCBI Taxonomy" id="1295612"/>
    <lineage>
        <taxon>Bacteria</taxon>
        <taxon>Pseudomonadati</taxon>
        <taxon>Bacteroidota</taxon>
        <taxon>Sphingobacteriia</taxon>
        <taxon>Sphingobacteriales</taxon>
        <taxon>Sphingobacteriaceae</taxon>
        <taxon>Mucilaginibacter</taxon>
    </lineage>
</organism>
<evidence type="ECO:0000259" key="4">
    <source>
        <dbReference type="Pfam" id="PF05426"/>
    </source>
</evidence>
<evidence type="ECO:0000256" key="3">
    <source>
        <dbReference type="SAM" id="SignalP"/>
    </source>
</evidence>
<dbReference type="RefSeq" id="WP_107826252.1">
    <property type="nucleotide sequence ID" value="NZ_CP160205.1"/>
</dbReference>
<evidence type="ECO:0000313" key="5">
    <source>
        <dbReference type="EMBL" id="PTR00804.1"/>
    </source>
</evidence>
<feature type="domain" description="Alginate lyase" evidence="4">
    <location>
        <begin position="44"/>
        <end position="285"/>
    </location>
</feature>
<gene>
    <name evidence="5" type="ORF">C8P68_10131</name>
</gene>
<dbReference type="Proteomes" id="UP000244168">
    <property type="component" value="Unassembled WGS sequence"/>
</dbReference>
<evidence type="ECO:0000256" key="1">
    <source>
        <dbReference type="ARBA" id="ARBA00022729"/>
    </source>
</evidence>
<feature type="chain" id="PRO_5015412879" evidence="3">
    <location>
        <begin position="20"/>
        <end position="359"/>
    </location>
</feature>
<keyword evidence="1 3" id="KW-0732">Signal</keyword>
<accession>A0A2T5JEI7</accession>
<dbReference type="OrthoDB" id="1043373at2"/>
<proteinExistence type="predicted"/>
<protein>
    <submittedName>
        <fullName evidence="5">Alginate lyase</fullName>
    </submittedName>
</protein>
<feature type="signal peptide" evidence="3">
    <location>
        <begin position="1"/>
        <end position="19"/>
    </location>
</feature>
<dbReference type="EMBL" id="QAOQ01000001">
    <property type="protein sequence ID" value="PTR00804.1"/>
    <property type="molecule type" value="Genomic_DNA"/>
</dbReference>
<name>A0A2T5JEI7_9SPHI</name>
<dbReference type="Pfam" id="PF05426">
    <property type="entry name" value="Alginate_lyase"/>
    <property type="match status" value="1"/>
</dbReference>
<dbReference type="AlphaFoldDB" id="A0A2T5JEI7"/>
<keyword evidence="2 5" id="KW-0456">Lyase</keyword>
<keyword evidence="6" id="KW-1185">Reference proteome</keyword>
<dbReference type="InterPro" id="IPR008929">
    <property type="entry name" value="Chondroitin_lyas"/>
</dbReference>
<dbReference type="SUPFAM" id="SSF48230">
    <property type="entry name" value="Chondroitin AC/alginate lyase"/>
    <property type="match status" value="1"/>
</dbReference>
<evidence type="ECO:0000256" key="2">
    <source>
        <dbReference type="ARBA" id="ARBA00023239"/>
    </source>
</evidence>
<comment type="caution">
    <text evidence="5">The sequence shown here is derived from an EMBL/GenBank/DDBJ whole genome shotgun (WGS) entry which is preliminary data.</text>
</comment>
<dbReference type="GO" id="GO:0042597">
    <property type="term" value="C:periplasmic space"/>
    <property type="evidence" value="ECO:0007669"/>
    <property type="project" value="InterPro"/>
</dbReference>
<sequence>MKRIFFLLCLAATTMYADAQVVSLNKAELQKLKKLTATDTSAQKRYAEWKRAADAALNDQPNPIDTIHTEGRLQGDPKKIASWEAFKDLHKMYALALVYRVDGGKNYLDKATTFLLAWADKNKPNGDPIDDTNLDPAVEAYDLIKNDLNATDKTKISAWLSATAQMEINKLRARSGTASNNWHSHRLKEVGEIGFAIGDQKFQQWAIDGLQQQIATNLLPDGQSFDFKERDALHYHTYDLEPMLTLAIILKRATGVDYYNYVSPAQTSVKKSVEWFLPFVEGAKTHPEFVNSRVEFDKKRARNGEKGYIAGTLFEPKNGLGVLYLLTYFSPDAINIIQKVSGTTENYPNWQLVLNQVRL</sequence>
<dbReference type="GO" id="GO:0016829">
    <property type="term" value="F:lyase activity"/>
    <property type="evidence" value="ECO:0007669"/>
    <property type="project" value="UniProtKB-KW"/>
</dbReference>
<dbReference type="InterPro" id="IPR008397">
    <property type="entry name" value="Alginate_lyase_dom"/>
</dbReference>